<dbReference type="EMBL" id="JBJHZZ010000017">
    <property type="protein sequence ID" value="MFL0248432.1"/>
    <property type="molecule type" value="Genomic_DNA"/>
</dbReference>
<dbReference type="RefSeq" id="WP_406770863.1">
    <property type="nucleotide sequence ID" value="NZ_JBJHZZ010000017.1"/>
</dbReference>
<keyword evidence="4" id="KW-0175">Coiled coil</keyword>
<gene>
    <name evidence="5" type="ORF">ACJDUG_15900</name>
</gene>
<dbReference type="Gene3D" id="3.40.50.300">
    <property type="entry name" value="P-loop containing nucleotide triphosphate hydrolases"/>
    <property type="match status" value="1"/>
</dbReference>
<feature type="coiled-coil region" evidence="4">
    <location>
        <begin position="322"/>
        <end position="363"/>
    </location>
</feature>
<proteinExistence type="inferred from homology"/>
<dbReference type="PANTHER" id="PTHR32114:SF2">
    <property type="entry name" value="ABC TRANSPORTER ABCH.3"/>
    <property type="match status" value="1"/>
</dbReference>
<organism evidence="5 6">
    <name type="scientific">Candidatus Clostridium stratigraminis</name>
    <dbReference type="NCBI Taxonomy" id="3381661"/>
    <lineage>
        <taxon>Bacteria</taxon>
        <taxon>Bacillati</taxon>
        <taxon>Bacillota</taxon>
        <taxon>Clostridia</taxon>
        <taxon>Eubacteriales</taxon>
        <taxon>Clostridiaceae</taxon>
        <taxon>Clostridium</taxon>
    </lineage>
</organism>
<dbReference type="Proteomes" id="UP001623591">
    <property type="component" value="Unassembled WGS sequence"/>
</dbReference>
<evidence type="ECO:0000256" key="3">
    <source>
        <dbReference type="ARBA" id="ARBA00013368"/>
    </source>
</evidence>
<reference evidence="5 6" key="1">
    <citation type="submission" date="2024-11" db="EMBL/GenBank/DDBJ databases">
        <authorList>
            <person name="Heng Y.C."/>
            <person name="Lim A.C.H."/>
            <person name="Lee J.K.Y."/>
            <person name="Kittelmann S."/>
        </authorList>
    </citation>
    <scope>NUCLEOTIDE SEQUENCE [LARGE SCALE GENOMIC DNA]</scope>
    <source>
        <strain evidence="5 6">WILCCON 0185</strain>
    </source>
</reference>
<evidence type="ECO:0000256" key="1">
    <source>
        <dbReference type="ARBA" id="ARBA00006930"/>
    </source>
</evidence>
<comment type="subunit">
    <text evidence="2">Heterodimer of SbcC and SbcD.</text>
</comment>
<dbReference type="InterPro" id="IPR027417">
    <property type="entry name" value="P-loop_NTPase"/>
</dbReference>
<feature type="coiled-coil region" evidence="4">
    <location>
        <begin position="233"/>
        <end position="267"/>
    </location>
</feature>
<comment type="similarity">
    <text evidence="1">Belongs to the SMC family. SbcC subfamily.</text>
</comment>
<evidence type="ECO:0000256" key="4">
    <source>
        <dbReference type="SAM" id="Coils"/>
    </source>
</evidence>
<name>A0ABW8T8D7_9CLOT</name>
<dbReference type="PANTHER" id="PTHR32114">
    <property type="entry name" value="ABC TRANSPORTER ABCH.3"/>
    <property type="match status" value="1"/>
</dbReference>
<evidence type="ECO:0000313" key="5">
    <source>
        <dbReference type="EMBL" id="MFL0248432.1"/>
    </source>
</evidence>
<protein>
    <recommendedName>
        <fullName evidence="3">Nuclease SbcCD subunit C</fullName>
    </recommendedName>
</protein>
<accession>A0ABW8T8D7</accession>
<comment type="caution">
    <text evidence="5">The sequence shown here is derived from an EMBL/GenBank/DDBJ whole genome shotgun (WGS) entry which is preliminary data.</text>
</comment>
<evidence type="ECO:0000256" key="2">
    <source>
        <dbReference type="ARBA" id="ARBA00011322"/>
    </source>
</evidence>
<evidence type="ECO:0000313" key="6">
    <source>
        <dbReference type="Proteomes" id="UP001623591"/>
    </source>
</evidence>
<keyword evidence="6" id="KW-1185">Reference proteome</keyword>
<dbReference type="SUPFAM" id="SSF52540">
    <property type="entry name" value="P-loop containing nucleoside triphosphate hydrolases"/>
    <property type="match status" value="1"/>
</dbReference>
<sequence>MERFLLKKLIVISDEEKASYETEFEKGLNVVIGANKTGKSSIIKSIFYTLGCDTDMESSWKKLISTYMLFFYYGNEKFCLIRQNKKYRLYKTNENDSEFLLLCNAENYADYTNYLLKKIFKIDAELISKKGETVSFIPPVLFRFQYIDQDGGWRKLGESFINVGYIKDWRKYSIKFIIGYQGEEYYKLKKQIDIIGNKVGELKIKHNHFSELFNSMKESISNKNESKIEGSSVNELKEKADKILSDLSIFEREEVGLNEKISSLRNEIYEKTLELNVLKKSLEHIDKDHEFAFNQEDTIKCPTCGMIYDNSIIERIELVKDMQSGEELLNGYKTDIEFLQNNLNEMINNRHALNRNISEFKIQFEKIKESIDIPELYKEEGRKEIINVSEHEREKISKEIEVKEFEKVGYELDVKSLESRKRINKIKNDFIDIYQNVLEKVNIGNTYIKLTNFVQKLENTGSERPRIILSYHLALYLYNLGRGTNLYNWLVIDTPNQQGQDAKNLKNIDSLIDLMLAEKGQVIIGTERETGYEESANRIIQLTEYKRCLSPNSYFIHKELLYELDKYIINLN</sequence>